<evidence type="ECO:0000313" key="1">
    <source>
        <dbReference type="EMBL" id="MBF4764049.1"/>
    </source>
</evidence>
<evidence type="ECO:0000313" key="2">
    <source>
        <dbReference type="Proteomes" id="UP000640489"/>
    </source>
</evidence>
<sequence length="171" mass="18271">MDPMTTYLARAVIQARLDAAEEQRPGRMILAARRDARRRRRRSAVAAWWHHPPWRRARVELPALATAATPPLLPPSVEAARLLDATAHRVAEGGTGCEAAVLRAMSEVAAATAPGAAAALVDATGSETSRLRAFGIVHAHLVDVLGPPEHALLLDLVEGRRDGAAPERQVA</sequence>
<protein>
    <submittedName>
        <fullName evidence="1">Uncharacterized protein</fullName>
    </submittedName>
</protein>
<keyword evidence="2" id="KW-1185">Reference proteome</keyword>
<comment type="caution">
    <text evidence="1">The sequence shown here is derived from an EMBL/GenBank/DDBJ whole genome shotgun (WGS) entry which is preliminary data.</text>
</comment>
<dbReference type="EMBL" id="JADKPN010000007">
    <property type="protein sequence ID" value="MBF4764049.1"/>
    <property type="molecule type" value="Genomic_DNA"/>
</dbReference>
<name>A0A930VAR0_9ACTN</name>
<dbReference type="RefSeq" id="WP_194707228.1">
    <property type="nucleotide sequence ID" value="NZ_JADKPN010000007.1"/>
</dbReference>
<gene>
    <name evidence="1" type="ORF">ISU07_13015</name>
</gene>
<dbReference type="Proteomes" id="UP000640489">
    <property type="component" value="Unassembled WGS sequence"/>
</dbReference>
<accession>A0A930VAR0</accession>
<dbReference type="AlphaFoldDB" id="A0A930VAR0"/>
<reference evidence="1" key="1">
    <citation type="submission" date="2020-11" db="EMBL/GenBank/DDBJ databases">
        <title>Nocardioides sp. nov., isolated from Soil of Cynanchum wilfordii Hemsley rhizosphere.</title>
        <authorList>
            <person name="Lee J.-S."/>
            <person name="Suh M.K."/>
            <person name="Kim J.-S."/>
        </authorList>
    </citation>
    <scope>NUCLEOTIDE SEQUENCE</scope>
    <source>
        <strain evidence="1">KCTC 19275</strain>
    </source>
</reference>
<organism evidence="1 2">
    <name type="scientific">Nocardioides islandensis</name>
    <dbReference type="NCBI Taxonomy" id="433663"/>
    <lineage>
        <taxon>Bacteria</taxon>
        <taxon>Bacillati</taxon>
        <taxon>Actinomycetota</taxon>
        <taxon>Actinomycetes</taxon>
        <taxon>Propionibacteriales</taxon>
        <taxon>Nocardioidaceae</taxon>
        <taxon>Nocardioides</taxon>
    </lineage>
</organism>
<proteinExistence type="predicted"/>